<keyword evidence="6 10" id="KW-0863">Zinc-finger</keyword>
<proteinExistence type="predicted"/>
<dbReference type="Pfam" id="PF02225">
    <property type="entry name" value="PA"/>
    <property type="match status" value="1"/>
</dbReference>
<dbReference type="GO" id="GO:0008270">
    <property type="term" value="F:zinc ion binding"/>
    <property type="evidence" value="ECO:0007669"/>
    <property type="project" value="UniProtKB-KW"/>
</dbReference>
<keyword evidence="5" id="KW-0479">Metal-binding</keyword>
<evidence type="ECO:0000256" key="5">
    <source>
        <dbReference type="ARBA" id="ARBA00022723"/>
    </source>
</evidence>
<dbReference type="AlphaFoldDB" id="A0A9N9ANW7"/>
<evidence type="ECO:0000259" key="12">
    <source>
        <dbReference type="PROSITE" id="PS50089"/>
    </source>
</evidence>
<dbReference type="Pfam" id="PF13639">
    <property type="entry name" value="zf-RING_2"/>
    <property type="match status" value="1"/>
</dbReference>
<dbReference type="InterPro" id="IPR013083">
    <property type="entry name" value="Znf_RING/FYVE/PHD"/>
</dbReference>
<dbReference type="GO" id="GO:0016020">
    <property type="term" value="C:membrane"/>
    <property type="evidence" value="ECO:0007669"/>
    <property type="project" value="UniProtKB-SubCell"/>
</dbReference>
<evidence type="ECO:0000256" key="10">
    <source>
        <dbReference type="PROSITE-ProRule" id="PRU00175"/>
    </source>
</evidence>
<evidence type="ECO:0000313" key="13">
    <source>
        <dbReference type="EMBL" id="CAG8534962.1"/>
    </source>
</evidence>
<dbReference type="SMART" id="SM00184">
    <property type="entry name" value="RING"/>
    <property type="match status" value="1"/>
</dbReference>
<evidence type="ECO:0000256" key="11">
    <source>
        <dbReference type="SAM" id="Phobius"/>
    </source>
</evidence>
<keyword evidence="14" id="KW-1185">Reference proteome</keyword>
<keyword evidence="9 11" id="KW-0472">Membrane</keyword>
<dbReference type="EMBL" id="CAJVPJ010000535">
    <property type="protein sequence ID" value="CAG8534962.1"/>
    <property type="molecule type" value="Genomic_DNA"/>
</dbReference>
<dbReference type="InterPro" id="IPR051653">
    <property type="entry name" value="E3_ligase_sorting_rcpt"/>
</dbReference>
<dbReference type="EC" id="2.3.2.27" evidence="3"/>
<feature type="domain" description="RING-type" evidence="12">
    <location>
        <begin position="254"/>
        <end position="296"/>
    </location>
</feature>
<comment type="subcellular location">
    <subcellularLocation>
        <location evidence="2">Membrane</location>
        <topology evidence="2">Single-pass membrane protein</topology>
    </subcellularLocation>
</comment>
<evidence type="ECO:0000256" key="3">
    <source>
        <dbReference type="ARBA" id="ARBA00012483"/>
    </source>
</evidence>
<dbReference type="PROSITE" id="PS50089">
    <property type="entry name" value="ZF_RING_2"/>
    <property type="match status" value="1"/>
</dbReference>
<evidence type="ECO:0000256" key="7">
    <source>
        <dbReference type="ARBA" id="ARBA00022833"/>
    </source>
</evidence>
<dbReference type="SUPFAM" id="SSF57850">
    <property type="entry name" value="RING/U-box"/>
    <property type="match status" value="1"/>
</dbReference>
<accession>A0A9N9ANW7</accession>
<evidence type="ECO:0000313" key="14">
    <source>
        <dbReference type="Proteomes" id="UP000789572"/>
    </source>
</evidence>
<evidence type="ECO:0000256" key="1">
    <source>
        <dbReference type="ARBA" id="ARBA00000900"/>
    </source>
</evidence>
<organism evidence="13 14">
    <name type="scientific">Paraglomus occultum</name>
    <dbReference type="NCBI Taxonomy" id="144539"/>
    <lineage>
        <taxon>Eukaryota</taxon>
        <taxon>Fungi</taxon>
        <taxon>Fungi incertae sedis</taxon>
        <taxon>Mucoromycota</taxon>
        <taxon>Glomeromycotina</taxon>
        <taxon>Glomeromycetes</taxon>
        <taxon>Paraglomerales</taxon>
        <taxon>Paraglomeraceae</taxon>
        <taxon>Paraglomus</taxon>
    </lineage>
</organism>
<evidence type="ECO:0000256" key="8">
    <source>
        <dbReference type="ARBA" id="ARBA00022989"/>
    </source>
</evidence>
<dbReference type="Gene3D" id="3.50.30.30">
    <property type="match status" value="1"/>
</dbReference>
<dbReference type="PANTHER" id="PTHR47168">
    <property type="entry name" value="RING ZINC FINGER DOMAIN SUPERFAMILY PROTEIN-RELATED"/>
    <property type="match status" value="1"/>
</dbReference>
<dbReference type="SUPFAM" id="SSF52025">
    <property type="entry name" value="PA domain"/>
    <property type="match status" value="1"/>
</dbReference>
<reference evidence="13" key="1">
    <citation type="submission" date="2021-06" db="EMBL/GenBank/DDBJ databases">
        <authorList>
            <person name="Kallberg Y."/>
            <person name="Tangrot J."/>
            <person name="Rosling A."/>
        </authorList>
    </citation>
    <scope>NUCLEOTIDE SEQUENCE</scope>
    <source>
        <strain evidence="13">IA702</strain>
    </source>
</reference>
<evidence type="ECO:0000256" key="2">
    <source>
        <dbReference type="ARBA" id="ARBA00004167"/>
    </source>
</evidence>
<evidence type="ECO:0000256" key="6">
    <source>
        <dbReference type="ARBA" id="ARBA00022771"/>
    </source>
</evidence>
<evidence type="ECO:0000256" key="9">
    <source>
        <dbReference type="ARBA" id="ARBA00023136"/>
    </source>
</evidence>
<keyword evidence="8 11" id="KW-1133">Transmembrane helix</keyword>
<dbReference type="Proteomes" id="UP000789572">
    <property type="component" value="Unassembled WGS sequence"/>
</dbReference>
<sequence>MFNINAQGLSEKIRVWDLNIWSRKKVDETSSTTPLKDYHYECLETRRSGKRGQTKATNVTFQDRIAAFGPRLTEDGLTGHLVTAASIDKNNVKGCERFKKPIVGKDLIILIERGECSFIDKVRNMQAEGFVAVVVGDPIHKTLITMYATGDTRDVQIPSVFVGQDDYQKLTQLTETEEGVLIKLTKDDILQPLLDVIIVVVLSPTIMMIFIYIVWRIRRRQRRRQDIAPRQVVCNLPIKIYYASRRQENDPTECCICLEDYQDKDELRIMPCKHEFHVACIDSWLTRQKGFCPICKRDVCTATEETPLLP</sequence>
<feature type="transmembrane region" description="Helical" evidence="11">
    <location>
        <begin position="193"/>
        <end position="215"/>
    </location>
</feature>
<evidence type="ECO:0000256" key="4">
    <source>
        <dbReference type="ARBA" id="ARBA00022692"/>
    </source>
</evidence>
<dbReference type="FunFam" id="3.30.40.10:FF:000388">
    <property type="entry name" value="Putative RING zinc finger domain superfamily protein"/>
    <property type="match status" value="1"/>
</dbReference>
<dbReference type="InterPro" id="IPR001841">
    <property type="entry name" value="Znf_RING"/>
</dbReference>
<dbReference type="PANTHER" id="PTHR47168:SF1">
    <property type="entry name" value="OS02G0798600 PROTEIN"/>
    <property type="match status" value="1"/>
</dbReference>
<comment type="caution">
    <text evidence="13">The sequence shown here is derived from an EMBL/GenBank/DDBJ whole genome shotgun (WGS) entry which is preliminary data.</text>
</comment>
<keyword evidence="4 11" id="KW-0812">Transmembrane</keyword>
<dbReference type="GO" id="GO:0061630">
    <property type="term" value="F:ubiquitin protein ligase activity"/>
    <property type="evidence" value="ECO:0007669"/>
    <property type="project" value="UniProtKB-EC"/>
</dbReference>
<gene>
    <name evidence="13" type="ORF">POCULU_LOCUS4244</name>
</gene>
<dbReference type="Gene3D" id="3.30.40.10">
    <property type="entry name" value="Zinc/RING finger domain, C3HC4 (zinc finger)"/>
    <property type="match status" value="1"/>
</dbReference>
<keyword evidence="7" id="KW-0862">Zinc</keyword>
<protein>
    <recommendedName>
        <fullName evidence="3">RING-type E3 ubiquitin transferase</fullName>
        <ecNumber evidence="3">2.3.2.27</ecNumber>
    </recommendedName>
</protein>
<name>A0A9N9ANW7_9GLOM</name>
<dbReference type="InterPro" id="IPR003137">
    <property type="entry name" value="PA_domain"/>
</dbReference>
<dbReference type="OrthoDB" id="8062037at2759"/>
<dbReference type="InterPro" id="IPR046450">
    <property type="entry name" value="PA_dom_sf"/>
</dbReference>
<comment type="catalytic activity">
    <reaction evidence="1">
        <text>S-ubiquitinyl-[E2 ubiquitin-conjugating enzyme]-L-cysteine + [acceptor protein]-L-lysine = [E2 ubiquitin-conjugating enzyme]-L-cysteine + N(6)-ubiquitinyl-[acceptor protein]-L-lysine.</text>
        <dbReference type="EC" id="2.3.2.27"/>
    </reaction>
</comment>